<evidence type="ECO:0000256" key="9">
    <source>
        <dbReference type="ARBA" id="ARBA00022989"/>
    </source>
</evidence>
<dbReference type="GO" id="GO:0009055">
    <property type="term" value="F:electron transfer activity"/>
    <property type="evidence" value="ECO:0007669"/>
    <property type="project" value="TreeGrafter"/>
</dbReference>
<dbReference type="GO" id="GO:0042279">
    <property type="term" value="F:nitrite reductase (cytochrome, ammonia-forming) activity"/>
    <property type="evidence" value="ECO:0007669"/>
    <property type="project" value="UniProtKB-EC"/>
</dbReference>
<organism evidence="14">
    <name type="scientific">Caldilinea aerophila</name>
    <dbReference type="NCBI Taxonomy" id="133453"/>
    <lineage>
        <taxon>Bacteria</taxon>
        <taxon>Bacillati</taxon>
        <taxon>Chloroflexota</taxon>
        <taxon>Caldilineae</taxon>
        <taxon>Caldilineales</taxon>
        <taxon>Caldilineaceae</taxon>
        <taxon>Caldilinea</taxon>
    </lineage>
</organism>
<protein>
    <submittedName>
        <fullName evidence="14">Cytochrome c nitrite reductase small subunit</fullName>
        <ecNumber evidence="14">1.7.2.2</ecNumber>
    </submittedName>
</protein>
<evidence type="ECO:0000256" key="11">
    <source>
        <dbReference type="ARBA" id="ARBA00023136"/>
    </source>
</evidence>
<evidence type="ECO:0000256" key="8">
    <source>
        <dbReference type="ARBA" id="ARBA00022982"/>
    </source>
</evidence>
<evidence type="ECO:0000259" key="13">
    <source>
        <dbReference type="Pfam" id="PF03264"/>
    </source>
</evidence>
<keyword evidence="11 12" id="KW-0472">Membrane</keyword>
<evidence type="ECO:0000313" key="14">
    <source>
        <dbReference type="EMBL" id="HDX33337.1"/>
    </source>
</evidence>
<dbReference type="PANTHER" id="PTHR30333:SF1">
    <property type="entry name" value="CYTOCHROME C-TYPE PROTEIN NAPC"/>
    <property type="match status" value="1"/>
</dbReference>
<dbReference type="EMBL" id="DSMG01000190">
    <property type="protein sequence ID" value="HDX33337.1"/>
    <property type="molecule type" value="Genomic_DNA"/>
</dbReference>
<dbReference type="GO" id="GO:0009061">
    <property type="term" value="P:anaerobic respiration"/>
    <property type="evidence" value="ECO:0007669"/>
    <property type="project" value="TreeGrafter"/>
</dbReference>
<gene>
    <name evidence="14" type="primary">nrfH</name>
    <name evidence="14" type="ORF">ENQ20_17900</name>
</gene>
<dbReference type="InterPro" id="IPR038266">
    <property type="entry name" value="NapC/NirT_cytc_sf"/>
</dbReference>
<dbReference type="EC" id="1.7.2.2" evidence="14"/>
<keyword evidence="3" id="KW-0813">Transport</keyword>
<dbReference type="AlphaFoldDB" id="A0A7C1FI19"/>
<dbReference type="GO" id="GO:0005886">
    <property type="term" value="C:plasma membrane"/>
    <property type="evidence" value="ECO:0007669"/>
    <property type="project" value="UniProtKB-SubCell"/>
</dbReference>
<evidence type="ECO:0000256" key="3">
    <source>
        <dbReference type="ARBA" id="ARBA00022448"/>
    </source>
</evidence>
<dbReference type="InterPro" id="IPR036280">
    <property type="entry name" value="Multihaem_cyt_sf"/>
</dbReference>
<evidence type="ECO:0000256" key="4">
    <source>
        <dbReference type="ARBA" id="ARBA00022475"/>
    </source>
</evidence>
<dbReference type="Gene3D" id="1.10.3820.10">
    <property type="entry name" value="Di-heme elbow motif domain"/>
    <property type="match status" value="1"/>
</dbReference>
<feature type="domain" description="NapC/NirT cytochrome c N-terminal" evidence="13">
    <location>
        <begin position="14"/>
        <end position="155"/>
    </location>
</feature>
<keyword evidence="7" id="KW-0479">Metal-binding</keyword>
<dbReference type="GO" id="GO:0022900">
    <property type="term" value="P:electron transport chain"/>
    <property type="evidence" value="ECO:0007669"/>
    <property type="project" value="InterPro"/>
</dbReference>
<evidence type="ECO:0000256" key="1">
    <source>
        <dbReference type="ARBA" id="ARBA00004236"/>
    </source>
</evidence>
<evidence type="ECO:0000256" key="6">
    <source>
        <dbReference type="ARBA" id="ARBA00022692"/>
    </source>
</evidence>
<dbReference type="InterPro" id="IPR005126">
    <property type="entry name" value="NapC/NirT_cyt_c_N"/>
</dbReference>
<evidence type="ECO:0000256" key="5">
    <source>
        <dbReference type="ARBA" id="ARBA00022617"/>
    </source>
</evidence>
<sequence>MTDERSSAQRVRYWLAGLALMFGVLVGLSAFTFVYAEGFSYFSDDPNACVNCHIMREQFDGWNHSTHKAVATCNDCHTPHAFPDKWIVKGINGFNHSLAFTLGTYPEHLHIRDFNARIAEQNCRDCHTTVVSAIEHFVSEEPLQCVRCHGNVGHGNVAHGP</sequence>
<evidence type="ECO:0000256" key="7">
    <source>
        <dbReference type="ARBA" id="ARBA00022723"/>
    </source>
</evidence>
<keyword evidence="9 12" id="KW-1133">Transmembrane helix</keyword>
<keyword evidence="4" id="KW-1003">Cell membrane</keyword>
<dbReference type="GO" id="GO:0046872">
    <property type="term" value="F:metal ion binding"/>
    <property type="evidence" value="ECO:0007669"/>
    <property type="project" value="UniProtKB-KW"/>
</dbReference>
<dbReference type="InterPro" id="IPR051174">
    <property type="entry name" value="Cytochrome_c-type_ET"/>
</dbReference>
<dbReference type="SUPFAM" id="SSF48695">
    <property type="entry name" value="Multiheme cytochromes"/>
    <property type="match status" value="1"/>
</dbReference>
<comment type="similarity">
    <text evidence="2">Belongs to the NapC/NirT/NrfH family.</text>
</comment>
<dbReference type="Pfam" id="PF03264">
    <property type="entry name" value="Cytochrom_NNT"/>
    <property type="match status" value="1"/>
</dbReference>
<comment type="subcellular location">
    <subcellularLocation>
        <location evidence="1">Cell membrane</location>
    </subcellularLocation>
</comment>
<feature type="transmembrane region" description="Helical" evidence="12">
    <location>
        <begin position="12"/>
        <end position="36"/>
    </location>
</feature>
<keyword evidence="14" id="KW-0560">Oxidoreductase</keyword>
<proteinExistence type="inferred from homology"/>
<dbReference type="PANTHER" id="PTHR30333">
    <property type="entry name" value="CYTOCHROME C-TYPE PROTEIN"/>
    <property type="match status" value="1"/>
</dbReference>
<evidence type="ECO:0000256" key="2">
    <source>
        <dbReference type="ARBA" id="ARBA00007395"/>
    </source>
</evidence>
<keyword evidence="10" id="KW-0408">Iron</keyword>
<reference evidence="14" key="1">
    <citation type="journal article" date="2020" name="mSystems">
        <title>Genome- and Community-Level Interaction Insights into Carbon Utilization and Element Cycling Functions of Hydrothermarchaeota in Hydrothermal Sediment.</title>
        <authorList>
            <person name="Zhou Z."/>
            <person name="Liu Y."/>
            <person name="Xu W."/>
            <person name="Pan J."/>
            <person name="Luo Z.H."/>
            <person name="Li M."/>
        </authorList>
    </citation>
    <scope>NUCLEOTIDE SEQUENCE [LARGE SCALE GENOMIC DNA]</scope>
    <source>
        <strain evidence="14">SpSt-289</strain>
    </source>
</reference>
<dbReference type="InterPro" id="IPR017571">
    <property type="entry name" value="NrfH"/>
</dbReference>
<keyword evidence="6 12" id="KW-0812">Transmembrane</keyword>
<evidence type="ECO:0000256" key="10">
    <source>
        <dbReference type="ARBA" id="ARBA00023004"/>
    </source>
</evidence>
<keyword evidence="8" id="KW-0249">Electron transport</keyword>
<name>A0A7C1FI19_9CHLR</name>
<comment type="caution">
    <text evidence="14">The sequence shown here is derived from an EMBL/GenBank/DDBJ whole genome shotgun (WGS) entry which is preliminary data.</text>
</comment>
<evidence type="ECO:0000256" key="12">
    <source>
        <dbReference type="SAM" id="Phobius"/>
    </source>
</evidence>
<keyword evidence="5" id="KW-0349">Heme</keyword>
<dbReference type="NCBIfam" id="TIGR03153">
    <property type="entry name" value="cytochr_NrfH"/>
    <property type="match status" value="1"/>
</dbReference>
<accession>A0A7C1FI19</accession>